<feature type="signal peptide" evidence="1">
    <location>
        <begin position="1"/>
        <end position="22"/>
    </location>
</feature>
<evidence type="ECO:0000259" key="2">
    <source>
        <dbReference type="PROSITE" id="PS50983"/>
    </source>
</evidence>
<evidence type="ECO:0000256" key="1">
    <source>
        <dbReference type="SAM" id="SignalP"/>
    </source>
</evidence>
<dbReference type="SUPFAM" id="SSF53807">
    <property type="entry name" value="Helical backbone' metal receptor"/>
    <property type="match status" value="1"/>
</dbReference>
<dbReference type="PROSITE" id="PS50983">
    <property type="entry name" value="FE_B12_PBP"/>
    <property type="match status" value="1"/>
</dbReference>
<dbReference type="InterPro" id="IPR002491">
    <property type="entry name" value="ABC_transptr_periplasmic_BD"/>
</dbReference>
<dbReference type="PANTHER" id="PTHR30535">
    <property type="entry name" value="VITAMIN B12-BINDING PROTEIN"/>
    <property type="match status" value="1"/>
</dbReference>
<name>A0A0F5QEX9_9HYPH</name>
<comment type="caution">
    <text evidence="3">The sequence shown here is derived from an EMBL/GenBank/DDBJ whole genome shotgun (WGS) entry which is preliminary data.</text>
</comment>
<feature type="domain" description="Fe/B12 periplasmic-binding" evidence="2">
    <location>
        <begin position="45"/>
        <end position="317"/>
    </location>
</feature>
<proteinExistence type="predicted"/>
<dbReference type="InterPro" id="IPR050902">
    <property type="entry name" value="ABC_Transporter_SBP"/>
</dbReference>
<feature type="chain" id="PRO_5002494495" evidence="1">
    <location>
        <begin position="23"/>
        <end position="317"/>
    </location>
</feature>
<protein>
    <submittedName>
        <fullName evidence="3">Iron transporter</fullName>
    </submittedName>
</protein>
<reference evidence="3 4" key="1">
    <citation type="submission" date="2015-03" db="EMBL/GenBank/DDBJ databases">
        <authorList>
            <person name="Lepp D."/>
            <person name="Hassan Y.I."/>
            <person name="Li X.-Z."/>
            <person name="Zhou T."/>
        </authorList>
    </citation>
    <scope>NUCLEOTIDE SEQUENCE [LARGE SCALE GENOMIC DNA]</scope>
    <source>
        <strain evidence="3 4">E84</strain>
    </source>
</reference>
<dbReference type="EMBL" id="LANJ01000011">
    <property type="protein sequence ID" value="KKC39268.1"/>
    <property type="molecule type" value="Genomic_DNA"/>
</dbReference>
<dbReference type="Gene3D" id="3.40.50.1980">
    <property type="entry name" value="Nitrogenase molybdenum iron protein domain"/>
    <property type="match status" value="2"/>
</dbReference>
<dbReference type="STRING" id="1293439.WH87_03315"/>
<accession>A0A0F5QEX9</accession>
<dbReference type="Proteomes" id="UP000033411">
    <property type="component" value="Unassembled WGS sequence"/>
</dbReference>
<dbReference type="NCBIfam" id="TIGR03868">
    <property type="entry name" value="F420-O_ABCperi"/>
    <property type="match status" value="1"/>
</dbReference>
<organism evidence="3 4">
    <name type="scientific">Devosia epidermidihirudinis</name>
    <dbReference type="NCBI Taxonomy" id="1293439"/>
    <lineage>
        <taxon>Bacteria</taxon>
        <taxon>Pseudomonadati</taxon>
        <taxon>Pseudomonadota</taxon>
        <taxon>Alphaproteobacteria</taxon>
        <taxon>Hyphomicrobiales</taxon>
        <taxon>Devosiaceae</taxon>
        <taxon>Devosia</taxon>
    </lineage>
</organism>
<keyword evidence="4" id="KW-1185">Reference proteome</keyword>
<dbReference type="AlphaFoldDB" id="A0A0F5QEX9"/>
<evidence type="ECO:0000313" key="4">
    <source>
        <dbReference type="Proteomes" id="UP000033411"/>
    </source>
</evidence>
<dbReference type="RefSeq" id="WP_046138503.1">
    <property type="nucleotide sequence ID" value="NZ_LANJ01000011.1"/>
</dbReference>
<dbReference type="PANTHER" id="PTHR30535:SF7">
    <property type="entry name" value="IRON(III) DICITRATE-BINDING PROTEIN"/>
    <property type="match status" value="1"/>
</dbReference>
<keyword evidence="1" id="KW-0732">Signal</keyword>
<dbReference type="OrthoDB" id="9775594at2"/>
<sequence>MRPLPYALSFAAFAALVTPSLADTNYPLTIENCGFSVTFPAAPQRAVTLKSTATEMLLALGLADKIVGVGFQDGPVPAQWAEKAAALPVLAEKLPSQEVVLEANPDFVYAGWESNFAADGAGERATLGDLGVATYVSPAACRTEPYKPAKLSFDDLFAQIEEMGTIFNVEPAATAFVAEQKTELAAIPADTRGLTALWYSSGTKTPYVGAGSGAPEMMLEKLGLTNIMASVDDGWVSASWEAIVDANPDVIVLVDAAWNSADQKKKLLAENPITSKLDAVINGRYLVLPFPASEAGVRNVGATADMANQLKALNLAP</sequence>
<dbReference type="Pfam" id="PF01497">
    <property type="entry name" value="Peripla_BP_2"/>
    <property type="match status" value="1"/>
</dbReference>
<gene>
    <name evidence="3" type="ORF">WH87_03315</name>
</gene>
<evidence type="ECO:0000313" key="3">
    <source>
        <dbReference type="EMBL" id="KKC39268.1"/>
    </source>
</evidence>
<dbReference type="PATRIC" id="fig|1293439.3.peg.219"/>
<dbReference type="InterPro" id="IPR022287">
    <property type="entry name" value="ABC_trnsptr_F420-0_sub-bd_pred"/>
</dbReference>